<feature type="transmembrane region" description="Helical" evidence="1">
    <location>
        <begin position="7"/>
        <end position="26"/>
    </location>
</feature>
<keyword evidence="1" id="KW-0812">Transmembrane</keyword>
<dbReference type="EMBL" id="CP158299">
    <property type="protein sequence ID" value="XBV85240.1"/>
    <property type="molecule type" value="Genomic_DNA"/>
</dbReference>
<feature type="transmembrane region" description="Helical" evidence="1">
    <location>
        <begin position="32"/>
        <end position="52"/>
    </location>
</feature>
<sequence>MNETPAWRVWLVTALCAGWAILALASVRGGKWPVAAICVVLLAANLLTLYRLTRRDRPGR</sequence>
<proteinExistence type="predicted"/>
<gene>
    <name evidence="2" type="ORF">ABOD76_17620</name>
</gene>
<keyword evidence="1" id="KW-1133">Transmembrane helix</keyword>
<evidence type="ECO:0000313" key="2">
    <source>
        <dbReference type="EMBL" id="XBV85240.1"/>
    </source>
</evidence>
<evidence type="ECO:0000256" key="1">
    <source>
        <dbReference type="SAM" id="Phobius"/>
    </source>
</evidence>
<reference evidence="2" key="1">
    <citation type="submission" date="2024-06" db="EMBL/GenBank/DDBJ databases">
        <title>Draft Genome Sequence of Deinococcus sonorensis Type Strain KR-87, a Biofilm Producing Representative of the Genus Deinococcus.</title>
        <authorList>
            <person name="Boren L.S."/>
            <person name="Grosso R.A."/>
            <person name="Hugenberg-Cox A.N."/>
            <person name="Hill J.T.E."/>
            <person name="Albert C.M."/>
            <person name="Tuohy J.M."/>
        </authorList>
    </citation>
    <scope>NUCLEOTIDE SEQUENCE</scope>
    <source>
        <strain evidence="2">KR-87</strain>
    </source>
</reference>
<protein>
    <submittedName>
        <fullName evidence="2">Uncharacterized protein</fullName>
    </submittedName>
</protein>
<organism evidence="2">
    <name type="scientific">Deinococcus sonorensis KR-87</name>
    <dbReference type="NCBI Taxonomy" id="694439"/>
    <lineage>
        <taxon>Bacteria</taxon>
        <taxon>Thermotogati</taxon>
        <taxon>Deinococcota</taxon>
        <taxon>Deinococci</taxon>
        <taxon>Deinococcales</taxon>
        <taxon>Deinococcaceae</taxon>
        <taxon>Deinococcus</taxon>
    </lineage>
</organism>
<dbReference type="KEGG" id="dsc:ABOD76_17620"/>
<name>A0AAU7U956_9DEIO</name>
<keyword evidence="1" id="KW-0472">Membrane</keyword>
<dbReference type="RefSeq" id="WP_350243277.1">
    <property type="nucleotide sequence ID" value="NZ_CP158299.1"/>
</dbReference>
<accession>A0AAU7U956</accession>
<dbReference type="AlphaFoldDB" id="A0AAU7U956"/>